<dbReference type="AlphaFoldDB" id="A0AAD7X274"/>
<reference evidence="4" key="1">
    <citation type="journal article" date="2023" name="Science">
        <title>Genome structures resolve the early diversification of teleost fishes.</title>
        <authorList>
            <person name="Parey E."/>
            <person name="Louis A."/>
            <person name="Montfort J."/>
            <person name="Bouchez O."/>
            <person name="Roques C."/>
            <person name="Iampietro C."/>
            <person name="Lluch J."/>
            <person name="Castinel A."/>
            <person name="Donnadieu C."/>
            <person name="Desvignes T."/>
            <person name="Floi Bucao C."/>
            <person name="Jouanno E."/>
            <person name="Wen M."/>
            <person name="Mejri S."/>
            <person name="Dirks R."/>
            <person name="Jansen H."/>
            <person name="Henkel C."/>
            <person name="Chen W.J."/>
            <person name="Zahm M."/>
            <person name="Cabau C."/>
            <person name="Klopp C."/>
            <person name="Thompson A.W."/>
            <person name="Robinson-Rechavi M."/>
            <person name="Braasch I."/>
            <person name="Lecointre G."/>
            <person name="Bobe J."/>
            <person name="Postlethwait J.H."/>
            <person name="Berthelot C."/>
            <person name="Roest Crollius H."/>
            <person name="Guiguen Y."/>
        </authorList>
    </citation>
    <scope>NUCLEOTIDE SEQUENCE</scope>
    <source>
        <strain evidence="4">NC1722</strain>
    </source>
</reference>
<dbReference type="GO" id="GO:0003677">
    <property type="term" value="F:DNA binding"/>
    <property type="evidence" value="ECO:0007669"/>
    <property type="project" value="InterPro"/>
</dbReference>
<evidence type="ECO:0000256" key="2">
    <source>
        <dbReference type="SAM" id="MobiDB-lite"/>
    </source>
</evidence>
<organism evidence="4 5">
    <name type="scientific">Aldrovandia affinis</name>
    <dbReference type="NCBI Taxonomy" id="143900"/>
    <lineage>
        <taxon>Eukaryota</taxon>
        <taxon>Metazoa</taxon>
        <taxon>Chordata</taxon>
        <taxon>Craniata</taxon>
        <taxon>Vertebrata</taxon>
        <taxon>Euteleostomi</taxon>
        <taxon>Actinopterygii</taxon>
        <taxon>Neopterygii</taxon>
        <taxon>Teleostei</taxon>
        <taxon>Notacanthiformes</taxon>
        <taxon>Halosauridae</taxon>
        <taxon>Aldrovandia</taxon>
    </lineage>
</organism>
<accession>A0AAD7X274</accession>
<protein>
    <recommendedName>
        <fullName evidence="3">BEN domain-containing protein</fullName>
    </recommendedName>
</protein>
<name>A0AAD7X274_9TELE</name>
<dbReference type="SMART" id="SM01025">
    <property type="entry name" value="BEN"/>
    <property type="match status" value="1"/>
</dbReference>
<sequence>MQEILETPPPKPEADRRDNECIGQKRSATANRGMKVEPDFVNLTPTEELQVLRSRVQELEREKAQMAQENRRLQNMLVNEIPSLLSSMRQTLSVCTTRANSSDFVHSDSAADGPEFTRSISASTGPVDGAEFVHTASACVRRPERAEFMQAISNSATRRPDRGDFMQIMPSDMGRGGGDDGEYEVADEDGGMVCPVVITDEDCHTCPSSACSSPDLPLVRDCSEMEHGRVSGHDGHVRQVEVYPGSSVFCEARAWHAAIQAQSPTAMARTLLLGVFDMDTLLQSNLRGGRSRRPTFPNHRTGLDPHKLDAIYNATLAKFPLARKGQIGTGINSKLSEIRFKSRRASQEGRYLGTFSCGGV</sequence>
<dbReference type="EMBL" id="JAINUG010000002">
    <property type="protein sequence ID" value="KAJ8418406.1"/>
    <property type="molecule type" value="Genomic_DNA"/>
</dbReference>
<feature type="domain" description="BEN" evidence="3">
    <location>
        <begin position="245"/>
        <end position="342"/>
    </location>
</feature>
<evidence type="ECO:0000313" key="5">
    <source>
        <dbReference type="Proteomes" id="UP001221898"/>
    </source>
</evidence>
<evidence type="ECO:0000256" key="1">
    <source>
        <dbReference type="SAM" id="Coils"/>
    </source>
</evidence>
<evidence type="ECO:0000259" key="3">
    <source>
        <dbReference type="PROSITE" id="PS51457"/>
    </source>
</evidence>
<feature type="region of interest" description="Disordered" evidence="2">
    <location>
        <begin position="1"/>
        <end position="31"/>
    </location>
</feature>
<dbReference type="Gene3D" id="1.10.10.2590">
    <property type="entry name" value="BEN domain"/>
    <property type="match status" value="1"/>
</dbReference>
<keyword evidence="5" id="KW-1185">Reference proteome</keyword>
<dbReference type="InterPro" id="IPR018379">
    <property type="entry name" value="BEN_domain"/>
</dbReference>
<comment type="caution">
    <text evidence="4">The sequence shown here is derived from an EMBL/GenBank/DDBJ whole genome shotgun (WGS) entry which is preliminary data.</text>
</comment>
<dbReference type="PROSITE" id="PS51457">
    <property type="entry name" value="BEN"/>
    <property type="match status" value="1"/>
</dbReference>
<keyword evidence="1" id="KW-0175">Coiled coil</keyword>
<dbReference type="Pfam" id="PF10523">
    <property type="entry name" value="BEN"/>
    <property type="match status" value="1"/>
</dbReference>
<gene>
    <name evidence="4" type="ORF">AAFF_G00141150</name>
</gene>
<dbReference type="Proteomes" id="UP001221898">
    <property type="component" value="Unassembled WGS sequence"/>
</dbReference>
<evidence type="ECO:0000313" key="4">
    <source>
        <dbReference type="EMBL" id="KAJ8418406.1"/>
    </source>
</evidence>
<feature type="coiled-coil region" evidence="1">
    <location>
        <begin position="49"/>
        <end position="79"/>
    </location>
</feature>
<proteinExistence type="predicted"/>